<evidence type="ECO:0000313" key="2">
    <source>
        <dbReference type="Proteomes" id="UP000499080"/>
    </source>
</evidence>
<keyword evidence="2" id="KW-1185">Reference proteome</keyword>
<proteinExistence type="predicted"/>
<organism evidence="1 2">
    <name type="scientific">Araneus ventricosus</name>
    <name type="common">Orbweaver spider</name>
    <name type="synonym">Epeira ventricosa</name>
    <dbReference type="NCBI Taxonomy" id="182803"/>
    <lineage>
        <taxon>Eukaryota</taxon>
        <taxon>Metazoa</taxon>
        <taxon>Ecdysozoa</taxon>
        <taxon>Arthropoda</taxon>
        <taxon>Chelicerata</taxon>
        <taxon>Arachnida</taxon>
        <taxon>Araneae</taxon>
        <taxon>Araneomorphae</taxon>
        <taxon>Entelegynae</taxon>
        <taxon>Araneoidea</taxon>
        <taxon>Araneidae</taxon>
        <taxon>Araneus</taxon>
    </lineage>
</organism>
<dbReference type="EMBL" id="BGPR01019502">
    <property type="protein sequence ID" value="GBN82137.1"/>
    <property type="molecule type" value="Genomic_DNA"/>
</dbReference>
<protein>
    <submittedName>
        <fullName evidence="1">Uncharacterized protein</fullName>
    </submittedName>
</protein>
<dbReference type="Proteomes" id="UP000499080">
    <property type="component" value="Unassembled WGS sequence"/>
</dbReference>
<sequence length="142" mass="15592">MPKPVVSEKNRRELWKVWSSNQSGHQTTPFRRTSWLRSNGLSFLEILPWFALFPVVGTGRIDVPRGLVSASVVSRVMAVNSSHIKGMGSGQTASVHSVHSIAAERSAKPRTVGTARLDGIQLTTVHKYEPRATKPHAVGTRL</sequence>
<name>A0A4Y2S2E6_ARAVE</name>
<gene>
    <name evidence="1" type="ORF">AVEN_232205_1</name>
</gene>
<accession>A0A4Y2S2E6</accession>
<evidence type="ECO:0000313" key="1">
    <source>
        <dbReference type="EMBL" id="GBN82137.1"/>
    </source>
</evidence>
<comment type="caution">
    <text evidence="1">The sequence shown here is derived from an EMBL/GenBank/DDBJ whole genome shotgun (WGS) entry which is preliminary data.</text>
</comment>
<dbReference type="AlphaFoldDB" id="A0A4Y2S2E6"/>
<reference evidence="1 2" key="1">
    <citation type="journal article" date="2019" name="Sci. Rep.">
        <title>Orb-weaving spider Araneus ventricosus genome elucidates the spidroin gene catalogue.</title>
        <authorList>
            <person name="Kono N."/>
            <person name="Nakamura H."/>
            <person name="Ohtoshi R."/>
            <person name="Moran D.A.P."/>
            <person name="Shinohara A."/>
            <person name="Yoshida Y."/>
            <person name="Fujiwara M."/>
            <person name="Mori M."/>
            <person name="Tomita M."/>
            <person name="Arakawa K."/>
        </authorList>
    </citation>
    <scope>NUCLEOTIDE SEQUENCE [LARGE SCALE GENOMIC DNA]</scope>
</reference>